<dbReference type="InterPro" id="IPR052918">
    <property type="entry name" value="Motility_Chemotaxis_Reg"/>
</dbReference>
<dbReference type="SUPFAM" id="SSF101898">
    <property type="entry name" value="NHL repeat"/>
    <property type="match status" value="1"/>
</dbReference>
<proteinExistence type="predicted"/>
<dbReference type="Proteomes" id="UP000263268">
    <property type="component" value="Unassembled WGS sequence"/>
</dbReference>
<dbReference type="EMBL" id="DPRK01000223">
    <property type="protein sequence ID" value="HCY82664.1"/>
    <property type="molecule type" value="Genomic_DNA"/>
</dbReference>
<comment type="caution">
    <text evidence="1">The sequence shown here is derived from an EMBL/GenBank/DDBJ whole genome shotgun (WGS) entry which is preliminary data.</text>
</comment>
<dbReference type="AlphaFoldDB" id="A0A3D6BUY1"/>
<feature type="non-terminal residue" evidence="1">
    <location>
        <position position="1"/>
    </location>
</feature>
<evidence type="ECO:0000313" key="1">
    <source>
        <dbReference type="EMBL" id="HCY82664.1"/>
    </source>
</evidence>
<organism evidence="1 2">
    <name type="scientific">Xanthomarina gelatinilytica</name>
    <dbReference type="NCBI Taxonomy" id="1137281"/>
    <lineage>
        <taxon>Bacteria</taxon>
        <taxon>Pseudomonadati</taxon>
        <taxon>Bacteroidota</taxon>
        <taxon>Flavobacteriia</taxon>
        <taxon>Flavobacteriales</taxon>
        <taxon>Flavobacteriaceae</taxon>
        <taxon>Xanthomarina</taxon>
    </lineage>
</organism>
<feature type="non-terminal residue" evidence="1">
    <location>
        <position position="262"/>
    </location>
</feature>
<name>A0A3D6BUY1_9FLAO</name>
<evidence type="ECO:0000313" key="2">
    <source>
        <dbReference type="Proteomes" id="UP000263268"/>
    </source>
</evidence>
<sequence length="262" mass="28491">GKSDAFVVKLNPEGKELWSTFLGGIDDEDGRSIIIGRNGNIHIVGRTASQDFIVTDKAIQSKSAGGIDAFVATLNPNGKLLMSTYLGGKGDDIGFSIDQDDTSQLYIAGTTNSTDFPIKNAFQENNNGGDDAFFAVIDPTESDIKLASYLGGKKNERLYNINFNSSGDIFMSGFTYSLDFPITKDAFQSDLKGGRDIFITRFNLKNKELSYSTYLGGENEDSPRNLAISKEGIAFIIGFTNSKGFRTTNEKATNLSEEKDNA</sequence>
<reference evidence="1 2" key="1">
    <citation type="journal article" date="2018" name="Nat. Biotechnol.">
        <title>A standardized bacterial taxonomy based on genome phylogeny substantially revises the tree of life.</title>
        <authorList>
            <person name="Parks D.H."/>
            <person name="Chuvochina M."/>
            <person name="Waite D.W."/>
            <person name="Rinke C."/>
            <person name="Skarshewski A."/>
            <person name="Chaumeil P.A."/>
            <person name="Hugenholtz P."/>
        </authorList>
    </citation>
    <scope>NUCLEOTIDE SEQUENCE [LARGE SCALE GENOMIC DNA]</scope>
    <source>
        <strain evidence="1">UBA10227</strain>
    </source>
</reference>
<dbReference type="PANTHER" id="PTHR35580:SF1">
    <property type="entry name" value="PHYTASE-LIKE DOMAIN-CONTAINING PROTEIN"/>
    <property type="match status" value="1"/>
</dbReference>
<protein>
    <submittedName>
        <fullName evidence="1">Uncharacterized protein</fullName>
    </submittedName>
</protein>
<dbReference type="Pfam" id="PF06739">
    <property type="entry name" value="SBBP"/>
    <property type="match status" value="1"/>
</dbReference>
<dbReference type="PANTHER" id="PTHR35580">
    <property type="entry name" value="CELL SURFACE GLYCOPROTEIN (S-LAYER PROTEIN)-LIKE PROTEIN"/>
    <property type="match status" value="1"/>
</dbReference>
<gene>
    <name evidence="1" type="ORF">DHV22_14260</name>
</gene>
<accession>A0A3D6BUY1</accession>
<dbReference type="InterPro" id="IPR010620">
    <property type="entry name" value="SBBP_repeat"/>
</dbReference>